<evidence type="ECO:0000256" key="5">
    <source>
        <dbReference type="HAMAP-Rule" id="MF_00200"/>
    </source>
</evidence>
<sequence length="355" mass="38171">MLEIDGSIGEGGGQILRTSLAISALLNKPVRIYNIRMNRPNPGLRPQHMASVKVLADLTGAELKGLEEGSTELIFSPKGGGVKNTVIDIGTAGSISLLLQAITPYCIFTGSRVKLRIIGGTDVKWSPPIDYIKYVAAPLFKKMNIIIDVNLVKRGFYPKGGGVVDVSFHPCDELKPIQIGEQSKILQIKGVSYAGNLPLHVVKRQAESAERVLKESGLIPANTPIEILQEEPVNVLSPGSGILLYATMDKDGLLGSDSLGEKGVPAERVGESAANSLISQLKTKAGVDQHMGDMLIPYLGLAAGSSKIYTSNMTLHTATNIMIVEKFLNVKFKVLGGLNKPSYIEVEGRYLNQLR</sequence>
<evidence type="ECO:0000313" key="10">
    <source>
        <dbReference type="Proteomes" id="UP000186851"/>
    </source>
</evidence>
<dbReference type="FunFam" id="3.30.360.20:FF:000002">
    <property type="entry name" value="RNA terminal phosphate cyclase-like 1"/>
    <property type="match status" value="1"/>
</dbReference>
<keyword evidence="5" id="KW-0067">ATP-binding</keyword>
<evidence type="ECO:0000313" key="9">
    <source>
        <dbReference type="EMBL" id="WEU39767.1"/>
    </source>
</evidence>
<evidence type="ECO:0000259" key="7">
    <source>
        <dbReference type="Pfam" id="PF01137"/>
    </source>
</evidence>
<dbReference type="EC" id="6.5.1.4" evidence="5 6"/>
<dbReference type="Pfam" id="PF01137">
    <property type="entry name" value="RTC"/>
    <property type="match status" value="1"/>
</dbReference>
<accession>A0AAF0D171</accession>
<dbReference type="InterPro" id="IPR023797">
    <property type="entry name" value="RNA3'_phos_cyclase_dom"/>
</dbReference>
<protein>
    <recommendedName>
        <fullName evidence="2 5">RNA 3'-terminal phosphate cyclase</fullName>
        <shortName evidence="5">RNA cyclase</shortName>
        <shortName evidence="5">RNA-3'-phosphate cyclase</shortName>
        <ecNumber evidence="5 6">6.5.1.4</ecNumber>
    </recommendedName>
</protein>
<feature type="domain" description="RNA 3'-terminal phosphate cyclase insert" evidence="8">
    <location>
        <begin position="183"/>
        <end position="281"/>
    </location>
</feature>
<dbReference type="InterPro" id="IPR000228">
    <property type="entry name" value="RNA3'_term_phos_cyc"/>
</dbReference>
<dbReference type="EMBL" id="CP091871">
    <property type="protein sequence ID" value="WEU39767.1"/>
    <property type="molecule type" value="Genomic_DNA"/>
</dbReference>
<dbReference type="PIRSF" id="PIRSF005378">
    <property type="entry name" value="RNA3'_term_phos_cycl_euk"/>
    <property type="match status" value="1"/>
</dbReference>
<evidence type="ECO:0000256" key="3">
    <source>
        <dbReference type="ARBA" id="ARBA00022598"/>
    </source>
</evidence>
<dbReference type="InterPro" id="IPR020719">
    <property type="entry name" value="RNA3'_term_phos_cycl-like_CS"/>
</dbReference>
<name>A0AAF0D171_ODILC</name>
<feature type="domain" description="RNA 3'-terminal phosphate cyclase" evidence="7">
    <location>
        <begin position="8"/>
        <end position="334"/>
    </location>
</feature>
<comment type="function">
    <text evidence="5">Catalyzes the conversion of 3'-phosphate to a 2',3'-cyclic phosphodiester at the end of RNA. The mechanism of action of the enzyme occurs in 3 steps: (A) adenylation of the enzyme by ATP; (B) transfer of adenylate to an RNA-N3'P to produce RNA-N3'PP5'A; (C) and attack of the adjacent 2'-hydroxyl on the 3'-phosphorus in the diester linkage to produce the cyclic end product. The biological role of this enzyme is unknown but it is likely to function in some aspects of cellular RNA processing.</text>
</comment>
<dbReference type="KEGG" id="oyw:OdinLCB4_004615"/>
<dbReference type="PANTHER" id="PTHR11096">
    <property type="entry name" value="RNA 3' TERMINAL PHOSPHATE CYCLASE"/>
    <property type="match status" value="1"/>
</dbReference>
<comment type="catalytic activity">
    <reaction evidence="5">
        <text>a 3'-end 3'-phospho-ribonucleotide-RNA + ATP = a 3'-end 2',3'-cyclophospho-ribonucleotide-RNA + AMP + diphosphate</text>
        <dbReference type="Rhea" id="RHEA:23976"/>
        <dbReference type="Rhea" id="RHEA-COMP:10463"/>
        <dbReference type="Rhea" id="RHEA-COMP:10464"/>
        <dbReference type="ChEBI" id="CHEBI:30616"/>
        <dbReference type="ChEBI" id="CHEBI:33019"/>
        <dbReference type="ChEBI" id="CHEBI:83062"/>
        <dbReference type="ChEBI" id="CHEBI:83064"/>
        <dbReference type="ChEBI" id="CHEBI:456215"/>
        <dbReference type="EC" id="6.5.1.4"/>
    </reaction>
</comment>
<dbReference type="PANTHER" id="PTHR11096:SF0">
    <property type="entry name" value="RNA 3'-TERMINAL PHOSPHATE CYCLASE"/>
    <property type="match status" value="1"/>
</dbReference>
<evidence type="ECO:0000256" key="2">
    <source>
        <dbReference type="ARBA" id="ARBA00021428"/>
    </source>
</evidence>
<dbReference type="SUPFAM" id="SSF52913">
    <property type="entry name" value="RNA 3'-terminal phosphate cyclase, RPTC, insert domain"/>
    <property type="match status" value="1"/>
</dbReference>
<evidence type="ECO:0000256" key="1">
    <source>
        <dbReference type="ARBA" id="ARBA00009206"/>
    </source>
</evidence>
<dbReference type="PROSITE" id="PS01287">
    <property type="entry name" value="RTC"/>
    <property type="match status" value="1"/>
</dbReference>
<dbReference type="GO" id="GO:0003963">
    <property type="term" value="F:RNA-3'-phosphate cyclase activity"/>
    <property type="evidence" value="ECO:0007669"/>
    <property type="project" value="UniProtKB-UniRule"/>
</dbReference>
<dbReference type="InterPro" id="IPR036553">
    <property type="entry name" value="RPTC_insert"/>
</dbReference>
<dbReference type="GO" id="GO:0005524">
    <property type="term" value="F:ATP binding"/>
    <property type="evidence" value="ECO:0007669"/>
    <property type="project" value="UniProtKB-KW"/>
</dbReference>
<proteinExistence type="inferred from homology"/>
<dbReference type="GO" id="GO:0006396">
    <property type="term" value="P:RNA processing"/>
    <property type="evidence" value="ECO:0007669"/>
    <property type="project" value="UniProtKB-UniRule"/>
</dbReference>
<feature type="binding site" evidence="5">
    <location>
        <position position="100"/>
    </location>
    <ligand>
        <name>ATP</name>
        <dbReference type="ChEBI" id="CHEBI:30616"/>
    </ligand>
</feature>
<dbReference type="Gene3D" id="3.30.360.20">
    <property type="entry name" value="RNA 3'-terminal phosphate cyclase, insert domain"/>
    <property type="match status" value="1"/>
</dbReference>
<dbReference type="Gene3D" id="3.65.10.20">
    <property type="entry name" value="RNA 3'-terminal phosphate cyclase domain"/>
    <property type="match status" value="1"/>
</dbReference>
<reference evidence="9" key="1">
    <citation type="journal article" date="2017" name="Nature">
        <title>Asgard archaea illuminate the origin of eukaryotic cellular complexity.</title>
        <authorList>
            <person name="Zaremba-Niedzwiedzka K."/>
            <person name="Caceres E.F."/>
            <person name="Saw J.H."/>
            <person name="Backstrom D."/>
            <person name="Juzokaite L."/>
            <person name="Vancaester E."/>
            <person name="Seitz K.W."/>
            <person name="Anantharaman K."/>
            <person name="Starnawski P."/>
            <person name="Kjeldsen K.U."/>
            <person name="Scott M.B."/>
            <person name="Nunoura T."/>
            <person name="Banfield J.F."/>
            <person name="Schramm A."/>
            <person name="Baker B.J."/>
            <person name="Spang A."/>
            <person name="Ettema T.J.G."/>
        </authorList>
    </citation>
    <scope>NUCLEOTIDE SEQUENCE</scope>
    <source>
        <strain evidence="9">LCB_4</strain>
    </source>
</reference>
<keyword evidence="5" id="KW-0963">Cytoplasm</keyword>
<organism evidence="9 10">
    <name type="scientific">Odinarchaeota yellowstonii (strain LCB_4)</name>
    <dbReference type="NCBI Taxonomy" id="1841599"/>
    <lineage>
        <taxon>Archaea</taxon>
        <taxon>Promethearchaeati</taxon>
        <taxon>Candidatus Odinarchaeota</taxon>
        <taxon>Candidatus Odinarchaeia</taxon>
        <taxon>Candidatus Odinarchaeales</taxon>
        <taxon>Candidatus Odinarchaeaceae</taxon>
        <taxon>Candidatus Odinarchaeum</taxon>
    </lineage>
</organism>
<evidence type="ECO:0000256" key="6">
    <source>
        <dbReference type="NCBIfam" id="TIGR03399"/>
    </source>
</evidence>
<dbReference type="Pfam" id="PF05189">
    <property type="entry name" value="RTC_insert"/>
    <property type="match status" value="1"/>
</dbReference>
<dbReference type="HAMAP" id="MF_00200">
    <property type="entry name" value="RTC"/>
    <property type="match status" value="1"/>
</dbReference>
<feature type="active site" description="Tele-AMP-histidine intermediate" evidence="5">
    <location>
        <position position="316"/>
    </location>
</feature>
<dbReference type="AlphaFoldDB" id="A0AAF0D171"/>
<keyword evidence="3 5" id="KW-0436">Ligase</keyword>
<dbReference type="InterPro" id="IPR013792">
    <property type="entry name" value="RNA3'P_cycl/enolpyr_Trfase_a/b"/>
</dbReference>
<dbReference type="CDD" id="cd00874">
    <property type="entry name" value="RNA_Cyclase_Class_II"/>
    <property type="match status" value="1"/>
</dbReference>
<dbReference type="InterPro" id="IPR017770">
    <property type="entry name" value="RNA3'_term_phos_cyc_type_1"/>
</dbReference>
<dbReference type="GO" id="GO:0005737">
    <property type="term" value="C:cytoplasm"/>
    <property type="evidence" value="ECO:0007669"/>
    <property type="project" value="UniProtKB-SubCell"/>
</dbReference>
<comment type="similarity">
    <text evidence="1 5">Belongs to the RNA 3'-terminal cyclase family. Type 1 subfamily.</text>
</comment>
<evidence type="ECO:0000256" key="4">
    <source>
        <dbReference type="ARBA" id="ARBA00022741"/>
    </source>
</evidence>
<dbReference type="NCBIfam" id="TIGR03399">
    <property type="entry name" value="RNA_3prim_cycl"/>
    <property type="match status" value="1"/>
</dbReference>
<dbReference type="InterPro" id="IPR037136">
    <property type="entry name" value="RNA3'_phos_cyclase_dom_sf"/>
</dbReference>
<keyword evidence="4 5" id="KW-0547">Nucleotide-binding</keyword>
<dbReference type="InterPro" id="IPR013791">
    <property type="entry name" value="RNA3'-term_phos_cycl_insert"/>
</dbReference>
<comment type="caution">
    <text evidence="5">Lacks conserved residue(s) required for the propagation of feature annotation.</text>
</comment>
<dbReference type="Proteomes" id="UP000186851">
    <property type="component" value="Chromosome"/>
</dbReference>
<reference evidence="9" key="2">
    <citation type="journal article" date="2022" name="Nat. Microbiol.">
        <title>A closed Candidatus Odinarchaeum chromosome exposes Asgard archaeal viruses.</title>
        <authorList>
            <person name="Tamarit D."/>
            <person name="Caceres E.F."/>
            <person name="Krupovic M."/>
            <person name="Nijland R."/>
            <person name="Eme L."/>
            <person name="Robinson N.P."/>
            <person name="Ettema T.J.G."/>
        </authorList>
    </citation>
    <scope>NUCLEOTIDE SEQUENCE</scope>
    <source>
        <strain evidence="9">LCB_4</strain>
    </source>
</reference>
<evidence type="ECO:0000259" key="8">
    <source>
        <dbReference type="Pfam" id="PF05189"/>
    </source>
</evidence>
<gene>
    <name evidence="5" type="primary">rtcA</name>
    <name evidence="9" type="ORF">OdinLCB4_004615</name>
</gene>
<comment type="subcellular location">
    <subcellularLocation>
        <location evidence="5">Cytoplasm</location>
    </subcellularLocation>
</comment>
<dbReference type="SUPFAM" id="SSF55205">
    <property type="entry name" value="EPT/RTPC-like"/>
    <property type="match status" value="1"/>
</dbReference>